<evidence type="ECO:0000256" key="1">
    <source>
        <dbReference type="SAM" id="MobiDB-lite"/>
    </source>
</evidence>
<feature type="non-terminal residue" evidence="3">
    <location>
        <position position="1"/>
    </location>
</feature>
<dbReference type="Proteomes" id="UP000681720">
    <property type="component" value="Unassembled WGS sequence"/>
</dbReference>
<dbReference type="EMBL" id="CAJOBH010284162">
    <property type="protein sequence ID" value="CAF5173378.1"/>
    <property type="molecule type" value="Genomic_DNA"/>
</dbReference>
<evidence type="ECO:0000313" key="2">
    <source>
        <dbReference type="EMBL" id="CAF4201402.1"/>
    </source>
</evidence>
<organism evidence="3 4">
    <name type="scientific">Rotaria magnacalcarata</name>
    <dbReference type="NCBI Taxonomy" id="392030"/>
    <lineage>
        <taxon>Eukaryota</taxon>
        <taxon>Metazoa</taxon>
        <taxon>Spiralia</taxon>
        <taxon>Gnathifera</taxon>
        <taxon>Rotifera</taxon>
        <taxon>Eurotatoria</taxon>
        <taxon>Bdelloidea</taxon>
        <taxon>Philodinida</taxon>
        <taxon>Philodinidae</taxon>
        <taxon>Rotaria</taxon>
    </lineage>
</organism>
<dbReference type="AlphaFoldDB" id="A0A8S3GVE3"/>
<gene>
    <name evidence="3" type="ORF">BYL167_LOCUS77734</name>
    <name evidence="2" type="ORF">GIL414_LOCUS21626</name>
</gene>
<feature type="region of interest" description="Disordered" evidence="1">
    <location>
        <begin position="23"/>
        <end position="49"/>
    </location>
</feature>
<evidence type="ECO:0000313" key="4">
    <source>
        <dbReference type="Proteomes" id="UP000681967"/>
    </source>
</evidence>
<reference evidence="3" key="1">
    <citation type="submission" date="2021-02" db="EMBL/GenBank/DDBJ databases">
        <authorList>
            <person name="Nowell W R."/>
        </authorList>
    </citation>
    <scope>NUCLEOTIDE SEQUENCE</scope>
</reference>
<evidence type="ECO:0000313" key="3">
    <source>
        <dbReference type="EMBL" id="CAF5173378.1"/>
    </source>
</evidence>
<name>A0A8S3GVE3_9BILA</name>
<sequence>IPCLFRSLSPFSDIENEADLVGHSDEHNASSNNQNEIKVKNHTFYTTNV</sequence>
<comment type="caution">
    <text evidence="3">The sequence shown here is derived from an EMBL/GenBank/DDBJ whole genome shotgun (WGS) entry which is preliminary data.</text>
</comment>
<dbReference type="Proteomes" id="UP000681967">
    <property type="component" value="Unassembled WGS sequence"/>
</dbReference>
<dbReference type="EMBL" id="CAJOBJ010018951">
    <property type="protein sequence ID" value="CAF4201402.1"/>
    <property type="molecule type" value="Genomic_DNA"/>
</dbReference>
<proteinExistence type="predicted"/>
<accession>A0A8S3GVE3</accession>
<protein>
    <submittedName>
        <fullName evidence="3">Uncharacterized protein</fullName>
    </submittedName>
</protein>